<evidence type="ECO:0000256" key="2">
    <source>
        <dbReference type="SAM" id="SignalP"/>
    </source>
</evidence>
<dbReference type="RefSeq" id="WP_160311384.1">
    <property type="nucleotide sequence ID" value="NZ_LECT01000005.1"/>
</dbReference>
<accession>A0A0J1BMC8</accession>
<dbReference type="AlphaFoldDB" id="A0A0J1BMC8"/>
<organism evidence="3 4">
    <name type="scientific">Rhodopirellula islandica</name>
    <dbReference type="NCBI Taxonomy" id="595434"/>
    <lineage>
        <taxon>Bacteria</taxon>
        <taxon>Pseudomonadati</taxon>
        <taxon>Planctomycetota</taxon>
        <taxon>Planctomycetia</taxon>
        <taxon>Pirellulales</taxon>
        <taxon>Pirellulaceae</taxon>
        <taxon>Rhodopirellula</taxon>
    </lineage>
</organism>
<dbReference type="PATRIC" id="fig|595434.4.peg.299"/>
<dbReference type="Proteomes" id="UP000036367">
    <property type="component" value="Unassembled WGS sequence"/>
</dbReference>
<reference evidence="3" key="1">
    <citation type="submission" date="2015-05" db="EMBL/GenBank/DDBJ databases">
        <title>Permanent draft genome of Rhodopirellula islandicus K833.</title>
        <authorList>
            <person name="Kizina J."/>
            <person name="Richter M."/>
            <person name="Glockner F.O."/>
            <person name="Harder J."/>
        </authorList>
    </citation>
    <scope>NUCLEOTIDE SEQUENCE [LARGE SCALE GENOMIC DNA]</scope>
    <source>
        <strain evidence="3">K833</strain>
    </source>
</reference>
<evidence type="ECO:0000256" key="1">
    <source>
        <dbReference type="SAM" id="MobiDB-lite"/>
    </source>
</evidence>
<evidence type="ECO:0008006" key="5">
    <source>
        <dbReference type="Google" id="ProtNLM"/>
    </source>
</evidence>
<feature type="signal peptide" evidence="2">
    <location>
        <begin position="1"/>
        <end position="21"/>
    </location>
</feature>
<dbReference type="EMBL" id="LECT01000005">
    <property type="protein sequence ID" value="KLU07637.1"/>
    <property type="molecule type" value="Genomic_DNA"/>
</dbReference>
<protein>
    <recommendedName>
        <fullName evidence="5">Signal peptide and transmembrane protein</fullName>
    </recommendedName>
</protein>
<keyword evidence="4" id="KW-1185">Reference proteome</keyword>
<gene>
    <name evidence="3" type="ORF">RISK_000314</name>
</gene>
<sequence>MKSLSLSFVVFSMLLFTVGCGESSTVIQPADDAPMTETDQEMESDDYENEMKKMQ</sequence>
<name>A0A0J1BMC8_RHOIS</name>
<keyword evidence="2" id="KW-0732">Signal</keyword>
<proteinExistence type="predicted"/>
<comment type="caution">
    <text evidence="3">The sequence shown here is derived from an EMBL/GenBank/DDBJ whole genome shotgun (WGS) entry which is preliminary data.</text>
</comment>
<feature type="region of interest" description="Disordered" evidence="1">
    <location>
        <begin position="27"/>
        <end position="55"/>
    </location>
</feature>
<feature type="chain" id="PRO_5005248187" description="Signal peptide and transmembrane protein" evidence="2">
    <location>
        <begin position="22"/>
        <end position="55"/>
    </location>
</feature>
<dbReference type="PROSITE" id="PS51257">
    <property type="entry name" value="PROKAR_LIPOPROTEIN"/>
    <property type="match status" value="1"/>
</dbReference>
<feature type="compositionally biased region" description="Acidic residues" evidence="1">
    <location>
        <begin position="38"/>
        <end position="48"/>
    </location>
</feature>
<evidence type="ECO:0000313" key="4">
    <source>
        <dbReference type="Proteomes" id="UP000036367"/>
    </source>
</evidence>
<evidence type="ECO:0000313" key="3">
    <source>
        <dbReference type="EMBL" id="KLU07637.1"/>
    </source>
</evidence>